<evidence type="ECO:0000313" key="2">
    <source>
        <dbReference type="EMBL" id="MBB5065386.1"/>
    </source>
</evidence>
<gene>
    <name evidence="2" type="ORF">HDF15_003754</name>
</gene>
<dbReference type="InterPro" id="IPR004360">
    <property type="entry name" value="Glyas_Fos-R_dOase_dom"/>
</dbReference>
<reference evidence="2 3" key="1">
    <citation type="submission" date="2020-08" db="EMBL/GenBank/DDBJ databases">
        <title>Genomic Encyclopedia of Type Strains, Phase IV (KMG-V): Genome sequencing to study the core and pangenomes of soil and plant-associated prokaryotes.</title>
        <authorList>
            <person name="Whitman W."/>
        </authorList>
    </citation>
    <scope>NUCLEOTIDE SEQUENCE [LARGE SCALE GENOMIC DNA]</scope>
    <source>
        <strain evidence="2 3">X5P3</strain>
    </source>
</reference>
<evidence type="ECO:0000259" key="1">
    <source>
        <dbReference type="PROSITE" id="PS51819"/>
    </source>
</evidence>
<proteinExistence type="predicted"/>
<accession>A0A7W8EB53</accession>
<dbReference type="GO" id="GO:0051213">
    <property type="term" value="F:dioxygenase activity"/>
    <property type="evidence" value="ECO:0007669"/>
    <property type="project" value="UniProtKB-KW"/>
</dbReference>
<keyword evidence="2" id="KW-0560">Oxidoreductase</keyword>
<dbReference type="Gene3D" id="3.10.180.10">
    <property type="entry name" value="2,3-Dihydroxybiphenyl 1,2-Dioxygenase, domain 1"/>
    <property type="match status" value="1"/>
</dbReference>
<dbReference type="SUPFAM" id="SSF54593">
    <property type="entry name" value="Glyoxalase/Bleomycin resistance protein/Dihydroxybiphenyl dioxygenase"/>
    <property type="match status" value="1"/>
</dbReference>
<protein>
    <submittedName>
        <fullName evidence="2">Catechol 2,3-dioxygenase-like lactoylglutathione lyase family enzyme</fullName>
    </submittedName>
</protein>
<dbReference type="AlphaFoldDB" id="A0A7W8EB53"/>
<dbReference type="Pfam" id="PF00903">
    <property type="entry name" value="Glyoxalase"/>
    <property type="match status" value="1"/>
</dbReference>
<dbReference type="Proteomes" id="UP000584867">
    <property type="component" value="Unassembled WGS sequence"/>
</dbReference>
<organism evidence="2 3">
    <name type="scientific">Granulicella mallensis</name>
    <dbReference type="NCBI Taxonomy" id="940614"/>
    <lineage>
        <taxon>Bacteria</taxon>
        <taxon>Pseudomonadati</taxon>
        <taxon>Acidobacteriota</taxon>
        <taxon>Terriglobia</taxon>
        <taxon>Terriglobales</taxon>
        <taxon>Acidobacteriaceae</taxon>
        <taxon>Granulicella</taxon>
    </lineage>
</organism>
<name>A0A7W8EB53_9BACT</name>
<dbReference type="EMBL" id="JACHIO010000016">
    <property type="protein sequence ID" value="MBB5065386.1"/>
    <property type="molecule type" value="Genomic_DNA"/>
</dbReference>
<evidence type="ECO:0000313" key="3">
    <source>
        <dbReference type="Proteomes" id="UP000584867"/>
    </source>
</evidence>
<dbReference type="RefSeq" id="WP_184258030.1">
    <property type="nucleotide sequence ID" value="NZ_JACHIO010000016.1"/>
</dbReference>
<keyword evidence="2" id="KW-0456">Lyase</keyword>
<comment type="caution">
    <text evidence="2">The sequence shown here is derived from an EMBL/GenBank/DDBJ whole genome shotgun (WGS) entry which is preliminary data.</text>
</comment>
<keyword evidence="2" id="KW-0223">Dioxygenase</keyword>
<sequence length="135" mass="14642">MLGNHSPALNLAVRDLEVARRFYAETLGLTQVSEMEGLIDFRSGNVMLYVYQSEFAGTNQATAATWSVGEEIETMVATLKSRGVSFEHYTNIPGLTVQGDIHVGGQPDGSAGEFKVAWFRDPDGNLLCLTNGRSA</sequence>
<dbReference type="GO" id="GO:0016829">
    <property type="term" value="F:lyase activity"/>
    <property type="evidence" value="ECO:0007669"/>
    <property type="project" value="UniProtKB-KW"/>
</dbReference>
<dbReference type="InterPro" id="IPR029068">
    <property type="entry name" value="Glyas_Bleomycin-R_OHBP_Dase"/>
</dbReference>
<feature type="domain" description="VOC" evidence="1">
    <location>
        <begin position="3"/>
        <end position="132"/>
    </location>
</feature>
<dbReference type="PROSITE" id="PS51819">
    <property type="entry name" value="VOC"/>
    <property type="match status" value="1"/>
</dbReference>
<dbReference type="InterPro" id="IPR037523">
    <property type="entry name" value="VOC_core"/>
</dbReference>